<name>A0A3E0WK38_9GAMM</name>
<dbReference type="InterPro" id="IPR011990">
    <property type="entry name" value="TPR-like_helical_dom_sf"/>
</dbReference>
<dbReference type="SUPFAM" id="SSF48452">
    <property type="entry name" value="TPR-like"/>
    <property type="match status" value="2"/>
</dbReference>
<accession>A0A3E0WK38</accession>
<comment type="caution">
    <text evidence="1">The sequence shown here is derived from an EMBL/GenBank/DDBJ whole genome shotgun (WGS) entry which is preliminary data.</text>
</comment>
<proteinExistence type="predicted"/>
<dbReference type="EMBL" id="NFZW01000032">
    <property type="protein sequence ID" value="RFA32285.1"/>
    <property type="molecule type" value="Genomic_DNA"/>
</dbReference>
<evidence type="ECO:0000313" key="1">
    <source>
        <dbReference type="EMBL" id="RFA32285.1"/>
    </source>
</evidence>
<dbReference type="AlphaFoldDB" id="A0A3E0WK38"/>
<dbReference type="RefSeq" id="WP_116348484.1">
    <property type="nucleotide sequence ID" value="NZ_NFZW01000032.1"/>
</dbReference>
<organism evidence="1 2">
    <name type="scientific">Alkalilimnicola ehrlichii</name>
    <dbReference type="NCBI Taxonomy" id="351052"/>
    <lineage>
        <taxon>Bacteria</taxon>
        <taxon>Pseudomonadati</taxon>
        <taxon>Pseudomonadota</taxon>
        <taxon>Gammaproteobacteria</taxon>
        <taxon>Chromatiales</taxon>
        <taxon>Ectothiorhodospiraceae</taxon>
        <taxon>Alkalilimnicola</taxon>
    </lineage>
</organism>
<sequence length="896" mass="99465">MTTKLKATLWGLAVLTVAAVGFYAYTQTATYAAGRHLAEAEAAFAQQDFEKAAYLYGTVALSGTDHARQGRSGLRSLLDDSRLSEQPAAAIAMLAEQTLRANARTGPMYPEGPLLALAWETIEARAQEDPVGAKRLLDAIAGVESDRERVVEKNEQLLERIVATAPDNVAAAAELAEILEVRGEFARCEQLLAPHADSLGSGEAARILGQIYAAQGRIEESYRLLRPYTHDRLQQYRALEQAYYRLYDDLWDATLEELQAGMASSAFYDAYERADEVDRRELVQRYINRRLEQNPALEASLEAVQEAAAIVPAAFDLALVMMHRAHNLSDPQERQAQLEAAEETFLAIQGFAADSDEYWLYLGQVYYWLGRQEEGRQIFDELLEAYDRSYDVLTGISGVLRALGAVSEARTLVEEAYAQATTDEQRRTAAHMRSVMFIDVEDEIVWLERADQSDTRIRASLHTARGHLALDKGQHDVAEKAFRQALKDFAELPESPSRLNSIGLVHLALYSLQGEREQLQQGIAHLDRALALMPTDSILLLNNLSALESAVVTGLVDDAIDLSLLKHSANFGLLEHLHADSASLEALRGAFLANEAAQKLLDYSEKAILLAPRTPPRTSALRIYDFLDNGEGLIAMADRAQRANLDLGDHRQIWADYLAGVGDESRLASARAVLQRHEAQLEAISVDTQPLTWSVAAGGWIDAQMRLAKVGEPIDPDRLVHVARKARAANDSSASLWNLVVALSLRANRDLAVSDASYAQLVRDYSRALDPETLLLLQMDRNPDFRSLALEHRDVQEMLTLMIERTERYSQRGGAWTWLLFQHGAPERADALAERLLARPAVQASHRLQAIFHDSSPELLIQRYFYALMSDDDEQAQALLAEARSRGLPVTEPTAL</sequence>
<protein>
    <submittedName>
        <fullName evidence="1">Uncharacterized protein</fullName>
    </submittedName>
</protein>
<reference evidence="2" key="1">
    <citation type="submission" date="2017-05" db="EMBL/GenBank/DDBJ databases">
        <authorList>
            <person name="Sharma S."/>
            <person name="Sidhu C."/>
            <person name="Pinnaka A.K."/>
        </authorList>
    </citation>
    <scope>NUCLEOTIDE SEQUENCE [LARGE SCALE GENOMIC DNA]</scope>
    <source>
        <strain evidence="2">AK93</strain>
    </source>
</reference>
<dbReference type="Proteomes" id="UP000256763">
    <property type="component" value="Unassembled WGS sequence"/>
</dbReference>
<gene>
    <name evidence="1" type="ORF">CAL65_20175</name>
</gene>
<keyword evidence="2" id="KW-1185">Reference proteome</keyword>
<dbReference type="Gene3D" id="1.25.40.10">
    <property type="entry name" value="Tetratricopeptide repeat domain"/>
    <property type="match status" value="2"/>
</dbReference>
<evidence type="ECO:0000313" key="2">
    <source>
        <dbReference type="Proteomes" id="UP000256763"/>
    </source>
</evidence>